<name>A0ABQ3G2E9_9BURK</name>
<feature type="compositionally biased region" description="Basic and acidic residues" evidence="1">
    <location>
        <begin position="80"/>
        <end position="92"/>
    </location>
</feature>
<dbReference type="EMBL" id="BMYK01000006">
    <property type="protein sequence ID" value="GHC82766.1"/>
    <property type="molecule type" value="Genomic_DNA"/>
</dbReference>
<feature type="compositionally biased region" description="Basic and acidic residues" evidence="1">
    <location>
        <begin position="119"/>
        <end position="128"/>
    </location>
</feature>
<organism evidence="3 4">
    <name type="scientific">Pseudorhodoferax aquiterrae</name>
    <dbReference type="NCBI Taxonomy" id="747304"/>
    <lineage>
        <taxon>Bacteria</taxon>
        <taxon>Pseudomonadati</taxon>
        <taxon>Pseudomonadota</taxon>
        <taxon>Betaproteobacteria</taxon>
        <taxon>Burkholderiales</taxon>
        <taxon>Comamonadaceae</taxon>
    </lineage>
</organism>
<keyword evidence="4" id="KW-1185">Reference proteome</keyword>
<feature type="compositionally biased region" description="Polar residues" evidence="1">
    <location>
        <begin position="25"/>
        <end position="39"/>
    </location>
</feature>
<feature type="compositionally biased region" description="Low complexity" evidence="1">
    <location>
        <begin position="55"/>
        <end position="65"/>
    </location>
</feature>
<gene>
    <name evidence="3" type="ORF">GCM10007320_26190</name>
</gene>
<feature type="signal peptide" evidence="2">
    <location>
        <begin position="1"/>
        <end position="22"/>
    </location>
</feature>
<dbReference type="RefSeq" id="WP_189687381.1">
    <property type="nucleotide sequence ID" value="NZ_BMYK01000006.1"/>
</dbReference>
<protein>
    <recommendedName>
        <fullName evidence="5">Translation initiation factor IF-2</fullName>
    </recommendedName>
</protein>
<evidence type="ECO:0000256" key="2">
    <source>
        <dbReference type="SAM" id="SignalP"/>
    </source>
</evidence>
<evidence type="ECO:0000313" key="3">
    <source>
        <dbReference type="EMBL" id="GHC82766.1"/>
    </source>
</evidence>
<comment type="caution">
    <text evidence="3">The sequence shown here is derived from an EMBL/GenBank/DDBJ whole genome shotgun (WGS) entry which is preliminary data.</text>
</comment>
<dbReference type="Proteomes" id="UP000626210">
    <property type="component" value="Unassembled WGS sequence"/>
</dbReference>
<reference evidence="4" key="1">
    <citation type="journal article" date="2019" name="Int. J. Syst. Evol. Microbiol.">
        <title>The Global Catalogue of Microorganisms (GCM) 10K type strain sequencing project: providing services to taxonomists for standard genome sequencing and annotation.</title>
        <authorList>
            <consortium name="The Broad Institute Genomics Platform"/>
            <consortium name="The Broad Institute Genome Sequencing Center for Infectious Disease"/>
            <person name="Wu L."/>
            <person name="Ma J."/>
        </authorList>
    </citation>
    <scope>NUCLEOTIDE SEQUENCE [LARGE SCALE GENOMIC DNA]</scope>
    <source>
        <strain evidence="4">KCTC 23314</strain>
    </source>
</reference>
<keyword evidence="2" id="KW-0732">Signal</keyword>
<proteinExistence type="predicted"/>
<accession>A0ABQ3G2E9</accession>
<evidence type="ECO:0008006" key="5">
    <source>
        <dbReference type="Google" id="ProtNLM"/>
    </source>
</evidence>
<feature type="chain" id="PRO_5046770358" description="Translation initiation factor IF-2" evidence="2">
    <location>
        <begin position="23"/>
        <end position="139"/>
    </location>
</feature>
<feature type="region of interest" description="Disordered" evidence="1">
    <location>
        <begin position="25"/>
        <end position="139"/>
    </location>
</feature>
<sequence length="139" mass="13442">MKKLLLATGIVIAQAACISAFAQNTTGGAMGTSTPTAQANGEKGTAPAGPRPDMAGGSASGNSSGTPRAGMAPAPTTETTGEKARMPAERRPATGSADTSGRASTGDRKGAPTPAAEANGEKADKKGGVGEMKSTGPAK</sequence>
<evidence type="ECO:0000313" key="4">
    <source>
        <dbReference type="Proteomes" id="UP000626210"/>
    </source>
</evidence>
<evidence type="ECO:0000256" key="1">
    <source>
        <dbReference type="SAM" id="MobiDB-lite"/>
    </source>
</evidence>